<keyword evidence="3" id="KW-1185">Reference proteome</keyword>
<accession>W4L7I7</accession>
<dbReference type="SMART" id="SM00470">
    <property type="entry name" value="ParB"/>
    <property type="match status" value="1"/>
</dbReference>
<evidence type="ECO:0000259" key="1">
    <source>
        <dbReference type="SMART" id="SM00470"/>
    </source>
</evidence>
<evidence type="ECO:0000313" key="3">
    <source>
        <dbReference type="Proteomes" id="UP000019141"/>
    </source>
</evidence>
<sequence>MAPVFREVDVEEIDADDLTCVATYRPQLAALQRSVADVGVLTPLHLRRLEGRERLQLVSGWKRLLVCQQTGRLQVPALVYEAGELSDEAAWLLAVHENLGCRSLNAVEKGRVLQRLRERFHYGADELVKTWCSRLDIAPRLEALEAHCMLITLDEALQDAVINNTLPLETALWIGQQEAVDRGVLLPLFTEFKLGQNRAREFVALIDEICLRDGCGVVQLWEALELDDMLRNPDLTEPQRVEQLRRQLRTRRYPMFRAHEEQFEAARRQLRLPSQISLQPPPYFDGSQYQVNFRFGSREELQAYAQKLLDSASAEALETLLRLL</sequence>
<dbReference type="Gene3D" id="1.10.10.2830">
    <property type="match status" value="1"/>
</dbReference>
<reference evidence="2 3" key="1">
    <citation type="journal article" date="2014" name="Nature">
        <title>An environmental bacterial taxon with a large and distinct metabolic repertoire.</title>
        <authorList>
            <person name="Wilson M.C."/>
            <person name="Mori T."/>
            <person name="Ruckert C."/>
            <person name="Uria A.R."/>
            <person name="Helf M.J."/>
            <person name="Takada K."/>
            <person name="Gernert C."/>
            <person name="Steffens U.A."/>
            <person name="Heycke N."/>
            <person name="Schmitt S."/>
            <person name="Rinke C."/>
            <person name="Helfrich E.J."/>
            <person name="Brachmann A.O."/>
            <person name="Gurgui C."/>
            <person name="Wakimoto T."/>
            <person name="Kracht M."/>
            <person name="Crusemann M."/>
            <person name="Hentschel U."/>
            <person name="Abe I."/>
            <person name="Matsunaga S."/>
            <person name="Kalinowski J."/>
            <person name="Takeyama H."/>
            <person name="Piel J."/>
        </authorList>
    </citation>
    <scope>NUCLEOTIDE SEQUENCE [LARGE SCALE GENOMIC DNA]</scope>
    <source>
        <strain evidence="3">TSY1</strain>
    </source>
</reference>
<dbReference type="PANTHER" id="PTHR33375">
    <property type="entry name" value="CHROMOSOME-PARTITIONING PROTEIN PARB-RELATED"/>
    <property type="match status" value="1"/>
</dbReference>
<gene>
    <name evidence="2" type="ORF">ETSY1_38285</name>
</gene>
<protein>
    <recommendedName>
        <fullName evidence="1">ParB-like N-terminal domain-containing protein</fullName>
    </recommendedName>
</protein>
<comment type="caution">
    <text evidence="2">The sequence shown here is derived from an EMBL/GenBank/DDBJ whole genome shotgun (WGS) entry which is preliminary data.</text>
</comment>
<dbReference type="GO" id="GO:0007059">
    <property type="term" value="P:chromosome segregation"/>
    <property type="evidence" value="ECO:0007669"/>
    <property type="project" value="TreeGrafter"/>
</dbReference>
<dbReference type="Gene3D" id="3.90.1530.30">
    <property type="match status" value="1"/>
</dbReference>
<dbReference type="Pfam" id="PF02195">
    <property type="entry name" value="ParB_N"/>
    <property type="match status" value="1"/>
</dbReference>
<dbReference type="InterPro" id="IPR036086">
    <property type="entry name" value="ParB/Sulfiredoxin_sf"/>
</dbReference>
<name>W4L7I7_ENTF1</name>
<dbReference type="HOGENOM" id="CLU_074043_0_0_7"/>
<evidence type="ECO:0000313" key="2">
    <source>
        <dbReference type="EMBL" id="ETW93650.1"/>
    </source>
</evidence>
<feature type="domain" description="ParB-like N-terminal" evidence="1">
    <location>
        <begin position="6"/>
        <end position="99"/>
    </location>
</feature>
<proteinExistence type="predicted"/>
<dbReference type="InterPro" id="IPR003115">
    <property type="entry name" value="ParB_N"/>
</dbReference>
<dbReference type="Proteomes" id="UP000019141">
    <property type="component" value="Unassembled WGS sequence"/>
</dbReference>
<dbReference type="SUPFAM" id="SSF110849">
    <property type="entry name" value="ParB/Sulfiredoxin"/>
    <property type="match status" value="1"/>
</dbReference>
<dbReference type="EMBL" id="AZHW01001195">
    <property type="protein sequence ID" value="ETW93650.1"/>
    <property type="molecule type" value="Genomic_DNA"/>
</dbReference>
<dbReference type="PANTHER" id="PTHR33375:SF1">
    <property type="entry name" value="CHROMOSOME-PARTITIONING PROTEIN PARB-RELATED"/>
    <property type="match status" value="1"/>
</dbReference>
<dbReference type="AlphaFoldDB" id="W4L7I7"/>
<dbReference type="GO" id="GO:0005694">
    <property type="term" value="C:chromosome"/>
    <property type="evidence" value="ECO:0007669"/>
    <property type="project" value="TreeGrafter"/>
</dbReference>
<dbReference type="InterPro" id="IPR050336">
    <property type="entry name" value="Chromosome_partition/occlusion"/>
</dbReference>
<organism evidence="2 3">
    <name type="scientific">Entotheonella factor</name>
    <dbReference type="NCBI Taxonomy" id="1429438"/>
    <lineage>
        <taxon>Bacteria</taxon>
        <taxon>Pseudomonadati</taxon>
        <taxon>Nitrospinota/Tectimicrobiota group</taxon>
        <taxon>Candidatus Tectimicrobiota</taxon>
        <taxon>Candidatus Entotheonellia</taxon>
        <taxon>Candidatus Entotheonellales</taxon>
        <taxon>Candidatus Entotheonellaceae</taxon>
        <taxon>Candidatus Entotheonella</taxon>
    </lineage>
</organism>